<dbReference type="InterPro" id="IPR009014">
    <property type="entry name" value="Transketo_C/PFOR_II"/>
</dbReference>
<evidence type="ECO:0000313" key="6">
    <source>
        <dbReference type="EMBL" id="GEK17574.1"/>
    </source>
</evidence>
<dbReference type="FunFam" id="3.40.50.970:FF:000001">
    <property type="entry name" value="Pyruvate dehydrogenase E1 beta subunit"/>
    <property type="match status" value="1"/>
</dbReference>
<organism evidence="6 7">
    <name type="scientific">Cellulomonas persica</name>
    <dbReference type="NCBI Taxonomy" id="76861"/>
    <lineage>
        <taxon>Bacteria</taxon>
        <taxon>Bacillati</taxon>
        <taxon>Actinomycetota</taxon>
        <taxon>Actinomycetes</taxon>
        <taxon>Micrococcales</taxon>
        <taxon>Cellulomonadaceae</taxon>
        <taxon>Cellulomonas</taxon>
    </lineage>
</organism>
<sequence length="403" mass="42141">MSTATHDSPAGLHLPAAPHAAVRPASTGPTTTTSGPTDATTTATTHAPAASSAATTGAPARSSDIPPFPTGVQKLTFAKAITLGLRRALADDDKVLLMGEDIGRLGGVFRVTDGLQAEFGDDRVVDTPLAESGIVGTAIGLALRGYRPVLEIQFDGFIFPAYDQITTQLAKMHYRSRGRLNLPVVIRVPYGGGIGAVEHHSESPEVLFAHTAGLRVVTPSSPAEAYALIQQAVTSPDPVLFFEPKGRYWEKGEVDLDAPATAPHGDAATGMDTARVVRAGTDVTLVAYGPTVTTALKAAEAAAAEGTSIEVVDLRTLSPLDTATVAASVQRTGRCVVVHEAPVMYGTGAEVAARITEECFFHLEAPVLRVGGFHVPYPVAKIEHDYLPGLDRVLDAVDRALAF</sequence>
<dbReference type="PANTHER" id="PTHR42980">
    <property type="entry name" value="2-OXOISOVALERATE DEHYDROGENASE SUBUNIT BETA-RELATED"/>
    <property type="match status" value="1"/>
</dbReference>
<gene>
    <name evidence="6" type="ORF">CPE01_13070</name>
</gene>
<dbReference type="FunFam" id="3.40.50.920:FF:000001">
    <property type="entry name" value="Pyruvate dehydrogenase E1 beta subunit"/>
    <property type="match status" value="1"/>
</dbReference>
<dbReference type="EC" id="1.2.4.4" evidence="2"/>
<dbReference type="GO" id="GO:0007584">
    <property type="term" value="P:response to nutrient"/>
    <property type="evidence" value="ECO:0007669"/>
    <property type="project" value="TreeGrafter"/>
</dbReference>
<dbReference type="Gene3D" id="3.40.50.970">
    <property type="match status" value="1"/>
</dbReference>
<dbReference type="GO" id="GO:0003863">
    <property type="term" value="F:branched-chain 2-oxo acid dehydrogenase activity"/>
    <property type="evidence" value="ECO:0007669"/>
    <property type="project" value="UniProtKB-EC"/>
</dbReference>
<dbReference type="GO" id="GO:0000287">
    <property type="term" value="F:magnesium ion binding"/>
    <property type="evidence" value="ECO:0007669"/>
    <property type="project" value="UniProtKB-ARBA"/>
</dbReference>
<dbReference type="InterPro" id="IPR005475">
    <property type="entry name" value="Transketolase-like_Pyr-bd"/>
</dbReference>
<evidence type="ECO:0000313" key="7">
    <source>
        <dbReference type="Proteomes" id="UP000321386"/>
    </source>
</evidence>
<name>A0A510USD0_9CELL</name>
<feature type="compositionally biased region" description="Low complexity" evidence="4">
    <location>
        <begin position="9"/>
        <end position="60"/>
    </location>
</feature>
<dbReference type="RefSeq" id="WP_246783780.1">
    <property type="nucleotide sequence ID" value="NZ_BJUA01000005.1"/>
</dbReference>
<dbReference type="SUPFAM" id="SSF52518">
    <property type="entry name" value="Thiamin diphosphate-binding fold (THDP-binding)"/>
    <property type="match status" value="1"/>
</dbReference>
<reference evidence="6 7" key="1">
    <citation type="submission" date="2019-07" db="EMBL/GenBank/DDBJ databases">
        <title>Whole genome shotgun sequence of Cellulomonas persica NBRC 101101.</title>
        <authorList>
            <person name="Hosoyama A."/>
            <person name="Uohara A."/>
            <person name="Ohji S."/>
            <person name="Ichikawa N."/>
        </authorList>
    </citation>
    <scope>NUCLEOTIDE SEQUENCE [LARGE SCALE GENOMIC DNA]</scope>
    <source>
        <strain evidence="6 7">NBRC 101101</strain>
    </source>
</reference>
<dbReference type="InterPro" id="IPR033248">
    <property type="entry name" value="Transketolase_C"/>
</dbReference>
<dbReference type="InterPro" id="IPR029061">
    <property type="entry name" value="THDP-binding"/>
</dbReference>
<keyword evidence="7" id="KW-1185">Reference proteome</keyword>
<dbReference type="CDD" id="cd07036">
    <property type="entry name" value="TPP_PYR_E1-PDHc-beta_like"/>
    <property type="match status" value="1"/>
</dbReference>
<dbReference type="Proteomes" id="UP000321386">
    <property type="component" value="Unassembled WGS sequence"/>
</dbReference>
<proteinExistence type="predicted"/>
<evidence type="ECO:0000256" key="1">
    <source>
        <dbReference type="ARBA" id="ARBA00001964"/>
    </source>
</evidence>
<comment type="cofactor">
    <cofactor evidence="1">
        <name>thiamine diphosphate</name>
        <dbReference type="ChEBI" id="CHEBI:58937"/>
    </cofactor>
</comment>
<keyword evidence="3" id="KW-0560">Oxidoreductase</keyword>
<evidence type="ECO:0000259" key="5">
    <source>
        <dbReference type="SMART" id="SM00861"/>
    </source>
</evidence>
<feature type="region of interest" description="Disordered" evidence="4">
    <location>
        <begin position="1"/>
        <end position="67"/>
    </location>
</feature>
<dbReference type="Pfam" id="PF02780">
    <property type="entry name" value="Transketolase_C"/>
    <property type="match status" value="1"/>
</dbReference>
<dbReference type="SMART" id="SM00861">
    <property type="entry name" value="Transket_pyr"/>
    <property type="match status" value="1"/>
</dbReference>
<feature type="domain" description="Transketolase-like pyrimidine-binding" evidence="5">
    <location>
        <begin position="75"/>
        <end position="250"/>
    </location>
</feature>
<dbReference type="PANTHER" id="PTHR42980:SF1">
    <property type="entry name" value="2-OXOISOVALERATE DEHYDROGENASE SUBUNIT BETA, MITOCHONDRIAL"/>
    <property type="match status" value="1"/>
</dbReference>
<evidence type="ECO:0000256" key="4">
    <source>
        <dbReference type="SAM" id="MobiDB-lite"/>
    </source>
</evidence>
<accession>A0A510USD0</accession>
<dbReference type="Pfam" id="PF02779">
    <property type="entry name" value="Transket_pyr"/>
    <property type="match status" value="1"/>
</dbReference>
<dbReference type="AlphaFoldDB" id="A0A510USD0"/>
<dbReference type="Gene3D" id="3.40.50.920">
    <property type="match status" value="1"/>
</dbReference>
<dbReference type="SUPFAM" id="SSF52922">
    <property type="entry name" value="TK C-terminal domain-like"/>
    <property type="match status" value="1"/>
</dbReference>
<evidence type="ECO:0000256" key="3">
    <source>
        <dbReference type="ARBA" id="ARBA00023002"/>
    </source>
</evidence>
<protein>
    <recommendedName>
        <fullName evidence="2">3-methyl-2-oxobutanoate dehydrogenase (2-methylpropanoyl-transferring)</fullName>
        <ecNumber evidence="2">1.2.4.4</ecNumber>
    </recommendedName>
</protein>
<dbReference type="EMBL" id="BJUA01000005">
    <property type="protein sequence ID" value="GEK17574.1"/>
    <property type="molecule type" value="Genomic_DNA"/>
</dbReference>
<evidence type="ECO:0000256" key="2">
    <source>
        <dbReference type="ARBA" id="ARBA00012277"/>
    </source>
</evidence>
<comment type="caution">
    <text evidence="6">The sequence shown here is derived from an EMBL/GenBank/DDBJ whole genome shotgun (WGS) entry which is preliminary data.</text>
</comment>
<dbReference type="GO" id="GO:0009083">
    <property type="term" value="P:branched-chain amino acid catabolic process"/>
    <property type="evidence" value="ECO:0007669"/>
    <property type="project" value="TreeGrafter"/>
</dbReference>